<feature type="chain" id="PRO_5038973989" evidence="2">
    <location>
        <begin position="23"/>
        <end position="312"/>
    </location>
</feature>
<dbReference type="RefSeq" id="WP_184918646.1">
    <property type="nucleotide sequence ID" value="NZ_JACHMO010000001.1"/>
</dbReference>
<dbReference type="InterPro" id="IPR036514">
    <property type="entry name" value="SGNH_hydro_sf"/>
</dbReference>
<evidence type="ECO:0000256" key="2">
    <source>
        <dbReference type="SAM" id="SignalP"/>
    </source>
</evidence>
<evidence type="ECO:0000256" key="1">
    <source>
        <dbReference type="SAM" id="MobiDB-lite"/>
    </source>
</evidence>
<evidence type="ECO:0000313" key="4">
    <source>
        <dbReference type="EMBL" id="MBB5802123.1"/>
    </source>
</evidence>
<keyword evidence="5" id="KW-1185">Reference proteome</keyword>
<feature type="signal peptide" evidence="2">
    <location>
        <begin position="1"/>
        <end position="22"/>
    </location>
</feature>
<dbReference type="AlphaFoldDB" id="A0A7W9LZV5"/>
<name>A0A7W9LZV5_9PSEU</name>
<proteinExistence type="predicted"/>
<protein>
    <submittedName>
        <fullName evidence="4">Lysophospholipase L1-like esterase</fullName>
    </submittedName>
</protein>
<dbReference type="PROSITE" id="PS51257">
    <property type="entry name" value="PROKAR_LIPOPROTEIN"/>
    <property type="match status" value="1"/>
</dbReference>
<dbReference type="Proteomes" id="UP000552097">
    <property type="component" value="Unassembled WGS sequence"/>
</dbReference>
<sequence>MVPRPSALIGALSVALAVALGACTGAPSENPSATNDSAPPSDSASPSESAPPADSVYVSLGDSYATGYRPPAAGTSTGADGFAYLVAEQSDLRLINVACSGATSAQLLGGPACAPGNVAPGAPDPAGRTQLDAAVQALREHQGRVGLVTVVIGGNDLAPCARAADALGCASRAVANVRAGLAATLPALREAAGDAPIVGLTYPDVFLGAWVSPAFPNGQDLARLSVPLFRDFFNAALKTEYEKVGATFVDVTASTGGYGPFTEITQDPTYGSIPTSVAKVCALTYFCGHTDVHPTPDGHKAIASAVLTATGR</sequence>
<organism evidence="4 5">
    <name type="scientific">Saccharothrix ecbatanensis</name>
    <dbReference type="NCBI Taxonomy" id="1105145"/>
    <lineage>
        <taxon>Bacteria</taxon>
        <taxon>Bacillati</taxon>
        <taxon>Actinomycetota</taxon>
        <taxon>Actinomycetes</taxon>
        <taxon>Pseudonocardiales</taxon>
        <taxon>Pseudonocardiaceae</taxon>
        <taxon>Saccharothrix</taxon>
    </lineage>
</organism>
<evidence type="ECO:0000259" key="3">
    <source>
        <dbReference type="Pfam" id="PF13472"/>
    </source>
</evidence>
<feature type="compositionally biased region" description="Low complexity" evidence="1">
    <location>
        <begin position="31"/>
        <end position="55"/>
    </location>
</feature>
<dbReference type="SUPFAM" id="SSF52266">
    <property type="entry name" value="SGNH hydrolase"/>
    <property type="match status" value="1"/>
</dbReference>
<gene>
    <name evidence="4" type="ORF">F4560_001891</name>
</gene>
<dbReference type="Pfam" id="PF13472">
    <property type="entry name" value="Lipase_GDSL_2"/>
    <property type="match status" value="1"/>
</dbReference>
<accession>A0A7W9LZV5</accession>
<evidence type="ECO:0000313" key="5">
    <source>
        <dbReference type="Proteomes" id="UP000552097"/>
    </source>
</evidence>
<dbReference type="InterPro" id="IPR013830">
    <property type="entry name" value="SGNH_hydro"/>
</dbReference>
<reference evidence="4 5" key="1">
    <citation type="submission" date="2020-08" db="EMBL/GenBank/DDBJ databases">
        <title>Sequencing the genomes of 1000 actinobacteria strains.</title>
        <authorList>
            <person name="Klenk H.-P."/>
        </authorList>
    </citation>
    <scope>NUCLEOTIDE SEQUENCE [LARGE SCALE GENOMIC DNA]</scope>
    <source>
        <strain evidence="4 5">DSM 45486</strain>
    </source>
</reference>
<comment type="caution">
    <text evidence="4">The sequence shown here is derived from an EMBL/GenBank/DDBJ whole genome shotgun (WGS) entry which is preliminary data.</text>
</comment>
<dbReference type="EMBL" id="JACHMO010000001">
    <property type="protein sequence ID" value="MBB5802123.1"/>
    <property type="molecule type" value="Genomic_DNA"/>
</dbReference>
<keyword evidence="2" id="KW-0732">Signal</keyword>
<feature type="domain" description="SGNH hydrolase-type esterase" evidence="3">
    <location>
        <begin position="60"/>
        <end position="301"/>
    </location>
</feature>
<feature type="region of interest" description="Disordered" evidence="1">
    <location>
        <begin position="27"/>
        <end position="56"/>
    </location>
</feature>
<dbReference type="Gene3D" id="3.40.50.1110">
    <property type="entry name" value="SGNH hydrolase"/>
    <property type="match status" value="1"/>
</dbReference>